<evidence type="ECO:0000256" key="3">
    <source>
        <dbReference type="ARBA" id="ARBA00022553"/>
    </source>
</evidence>
<reference evidence="9 10" key="1">
    <citation type="submission" date="2018-08" db="EMBL/GenBank/DDBJ databases">
        <title>Parvularcula sp. SM1705, isolated from surface water of the South Sea China.</title>
        <authorList>
            <person name="Sun L."/>
        </authorList>
    </citation>
    <scope>NUCLEOTIDE SEQUENCE [LARGE SCALE GENOMIC DNA]</scope>
    <source>
        <strain evidence="9 10">SM1705</strain>
    </source>
</reference>
<evidence type="ECO:0000256" key="5">
    <source>
        <dbReference type="ARBA" id="ARBA00022777"/>
    </source>
</evidence>
<dbReference type="Proteomes" id="UP000264589">
    <property type="component" value="Unassembled WGS sequence"/>
</dbReference>
<dbReference type="Pfam" id="PF00512">
    <property type="entry name" value="HisKA"/>
    <property type="match status" value="1"/>
</dbReference>
<feature type="domain" description="Histidine kinase" evidence="8">
    <location>
        <begin position="650"/>
        <end position="864"/>
    </location>
</feature>
<evidence type="ECO:0000313" key="10">
    <source>
        <dbReference type="Proteomes" id="UP000264589"/>
    </source>
</evidence>
<dbReference type="Gene3D" id="3.30.450.20">
    <property type="entry name" value="PAS domain"/>
    <property type="match status" value="2"/>
</dbReference>
<feature type="region of interest" description="Disordered" evidence="7">
    <location>
        <begin position="876"/>
        <end position="898"/>
    </location>
</feature>
<name>A0A371RK15_9PROT</name>
<evidence type="ECO:0000256" key="7">
    <source>
        <dbReference type="SAM" id="MobiDB-lite"/>
    </source>
</evidence>
<dbReference type="InterPro" id="IPR005467">
    <property type="entry name" value="His_kinase_dom"/>
</dbReference>
<keyword evidence="3" id="KW-0597">Phosphoprotein</keyword>
<dbReference type="AlphaFoldDB" id="A0A371RK15"/>
<dbReference type="Pfam" id="PF02518">
    <property type="entry name" value="HATPase_c"/>
    <property type="match status" value="1"/>
</dbReference>
<dbReference type="CDD" id="cd00082">
    <property type="entry name" value="HisKA"/>
    <property type="match status" value="1"/>
</dbReference>
<dbReference type="CDD" id="cd00075">
    <property type="entry name" value="HATPase"/>
    <property type="match status" value="1"/>
</dbReference>
<dbReference type="PRINTS" id="PR00344">
    <property type="entry name" value="BCTRLSENSOR"/>
</dbReference>
<evidence type="ECO:0000256" key="6">
    <source>
        <dbReference type="ARBA" id="ARBA00023012"/>
    </source>
</evidence>
<dbReference type="SMART" id="SM00387">
    <property type="entry name" value="HATPase_c"/>
    <property type="match status" value="1"/>
</dbReference>
<keyword evidence="6" id="KW-0902">Two-component regulatory system</keyword>
<keyword evidence="5" id="KW-0418">Kinase</keyword>
<keyword evidence="10" id="KW-1185">Reference proteome</keyword>
<dbReference type="SMART" id="SM00091">
    <property type="entry name" value="PAS"/>
    <property type="match status" value="3"/>
</dbReference>
<dbReference type="InterPro" id="IPR000014">
    <property type="entry name" value="PAS"/>
</dbReference>
<dbReference type="Pfam" id="PF12860">
    <property type="entry name" value="PAS_7"/>
    <property type="match status" value="2"/>
</dbReference>
<comment type="catalytic activity">
    <reaction evidence="1">
        <text>ATP + protein L-histidine = ADP + protein N-phospho-L-histidine.</text>
        <dbReference type="EC" id="2.7.13.3"/>
    </reaction>
</comment>
<dbReference type="InterPro" id="IPR003594">
    <property type="entry name" value="HATPase_dom"/>
</dbReference>
<dbReference type="SUPFAM" id="SSF47384">
    <property type="entry name" value="Homodimeric domain of signal transducing histidine kinase"/>
    <property type="match status" value="1"/>
</dbReference>
<dbReference type="EMBL" id="QUQO01000001">
    <property type="protein sequence ID" value="RFB05787.1"/>
    <property type="molecule type" value="Genomic_DNA"/>
</dbReference>
<dbReference type="SUPFAM" id="SSF55785">
    <property type="entry name" value="PYP-like sensor domain (PAS domain)"/>
    <property type="match status" value="3"/>
</dbReference>
<dbReference type="SUPFAM" id="SSF55874">
    <property type="entry name" value="ATPase domain of HSP90 chaperone/DNA topoisomerase II/histidine kinase"/>
    <property type="match status" value="1"/>
</dbReference>
<dbReference type="PANTHER" id="PTHR43711">
    <property type="entry name" value="TWO-COMPONENT HISTIDINE KINASE"/>
    <property type="match status" value="1"/>
</dbReference>
<evidence type="ECO:0000259" key="8">
    <source>
        <dbReference type="PROSITE" id="PS50109"/>
    </source>
</evidence>
<keyword evidence="4" id="KW-0808">Transferase</keyword>
<gene>
    <name evidence="9" type="ORF">DX908_11225</name>
</gene>
<dbReference type="SMART" id="SM00388">
    <property type="entry name" value="HisKA"/>
    <property type="match status" value="1"/>
</dbReference>
<dbReference type="InterPro" id="IPR050736">
    <property type="entry name" value="Sensor_HK_Regulatory"/>
</dbReference>
<evidence type="ECO:0000256" key="1">
    <source>
        <dbReference type="ARBA" id="ARBA00000085"/>
    </source>
</evidence>
<evidence type="ECO:0000256" key="4">
    <source>
        <dbReference type="ARBA" id="ARBA00022679"/>
    </source>
</evidence>
<dbReference type="EC" id="2.7.13.3" evidence="2"/>
<accession>A0A371RK15</accession>
<feature type="compositionally biased region" description="Acidic residues" evidence="7">
    <location>
        <begin position="876"/>
        <end position="885"/>
    </location>
</feature>
<sequence>MQVSAGRAMKAGVRRLLARVGMGATSVLSLYAGLSAQAEPVTTAASKSPIDPTLVITGGAVMFGLGAALWAVRVASASRHSTVDWSRRLAEMEARFETSESILSSHPGLVLVWDDTEADLESGGWGRPRVLGGPAALASVLAFAPDDAMAFENPAESLFSALGNLPLEGDESRSSAPTLRQKVHALRAHGVAFSGSVVTEEGRPIECDGRVAGNQVTLWLTDPVVRLAEEAGVVGQARDRSADLHGALNHLDRTPIAAWRRGPDLRIEWANQAYLEMVEAINLAEVVDNQVEIDPEFRAIAERAKEESSRPGRRATDGVVTVSIKGQRRVLRVIEVPMHGSGGASFGGMAIDITRQERAQDELKRQQSAHQKTLDQLSAGVIVFNAGQQLEYYNQAFVDLWRLADADLRARPSHGELLDMLRHMSKLPTQADFSAWKRGQLRLYTEELAESRSSSEGTMPDEIWDLPSGATFRVRQQRHALGGVAVVFEDITETLSLQSRYATQISVQRATLNNIAQGVAVFGADGRLALHNRSFEGMWSLGRDQLMDRPHWDALEEGMVARAREAGHAFQDLKSRIVSLSHEDRVAFVGEEITLKDGRILLSATSPLPDGATLVTFLDVTDSREREHDLEIRNRILEDADRIKTRFVDHISYQLRNPLNTIIGFAEMLEGEMVGTLNERQKDYAATILTASNHLLDLINDIIDLAAIDAGRLGLDMEDVDVRELLESAATFAALKAEDSQIHLKVDCPKTIGTIKADERRLKQVMFNLLANGFSFTEPGGEVVLGARRDGDVMRIWVEDTGRGVSPEDQATVFDRFESAGPGAGAGLGLALVNSFVELHGGFVRLASQEGAGTMVTCHIPVGGPTQSLRLEEDDDIIESDDVIDDGDHGPSSMPAAE</sequence>
<dbReference type="InterPro" id="IPR035965">
    <property type="entry name" value="PAS-like_dom_sf"/>
</dbReference>
<proteinExistence type="predicted"/>
<dbReference type="Gene3D" id="1.10.287.130">
    <property type="match status" value="1"/>
</dbReference>
<evidence type="ECO:0000256" key="2">
    <source>
        <dbReference type="ARBA" id="ARBA00012438"/>
    </source>
</evidence>
<dbReference type="Gene3D" id="3.30.565.10">
    <property type="entry name" value="Histidine kinase-like ATPase, C-terminal domain"/>
    <property type="match status" value="1"/>
</dbReference>
<dbReference type="InterPro" id="IPR036097">
    <property type="entry name" value="HisK_dim/P_sf"/>
</dbReference>
<dbReference type="PROSITE" id="PS50109">
    <property type="entry name" value="HIS_KIN"/>
    <property type="match status" value="1"/>
</dbReference>
<dbReference type="PANTHER" id="PTHR43711:SF31">
    <property type="entry name" value="HISTIDINE KINASE"/>
    <property type="match status" value="1"/>
</dbReference>
<dbReference type="InterPro" id="IPR036890">
    <property type="entry name" value="HATPase_C_sf"/>
</dbReference>
<protein>
    <recommendedName>
        <fullName evidence="2">histidine kinase</fullName>
        <ecNumber evidence="2">2.7.13.3</ecNumber>
    </recommendedName>
</protein>
<dbReference type="InterPro" id="IPR003661">
    <property type="entry name" value="HisK_dim/P_dom"/>
</dbReference>
<organism evidence="9 10">
    <name type="scientific">Parvularcula marina</name>
    <dbReference type="NCBI Taxonomy" id="2292771"/>
    <lineage>
        <taxon>Bacteria</taxon>
        <taxon>Pseudomonadati</taxon>
        <taxon>Pseudomonadota</taxon>
        <taxon>Alphaproteobacteria</taxon>
        <taxon>Parvularculales</taxon>
        <taxon>Parvularculaceae</taxon>
        <taxon>Parvularcula</taxon>
    </lineage>
</organism>
<dbReference type="InParanoid" id="A0A371RK15"/>
<evidence type="ECO:0000313" key="9">
    <source>
        <dbReference type="EMBL" id="RFB05787.1"/>
    </source>
</evidence>
<dbReference type="GO" id="GO:0000155">
    <property type="term" value="F:phosphorelay sensor kinase activity"/>
    <property type="evidence" value="ECO:0007669"/>
    <property type="project" value="InterPro"/>
</dbReference>
<dbReference type="InterPro" id="IPR004358">
    <property type="entry name" value="Sig_transdc_His_kin-like_C"/>
</dbReference>
<comment type="caution">
    <text evidence="9">The sequence shown here is derived from an EMBL/GenBank/DDBJ whole genome shotgun (WGS) entry which is preliminary data.</text>
</comment>